<organism evidence="1 2">
    <name type="scientific">Eumeta variegata</name>
    <name type="common">Bagworm moth</name>
    <name type="synonym">Eumeta japonica</name>
    <dbReference type="NCBI Taxonomy" id="151549"/>
    <lineage>
        <taxon>Eukaryota</taxon>
        <taxon>Metazoa</taxon>
        <taxon>Ecdysozoa</taxon>
        <taxon>Arthropoda</taxon>
        <taxon>Hexapoda</taxon>
        <taxon>Insecta</taxon>
        <taxon>Pterygota</taxon>
        <taxon>Neoptera</taxon>
        <taxon>Endopterygota</taxon>
        <taxon>Lepidoptera</taxon>
        <taxon>Glossata</taxon>
        <taxon>Ditrysia</taxon>
        <taxon>Tineoidea</taxon>
        <taxon>Psychidae</taxon>
        <taxon>Oiketicinae</taxon>
        <taxon>Eumeta</taxon>
    </lineage>
</organism>
<accession>A0A4C1USQ5</accession>
<sequence length="66" mass="7444">MGCAHQKATHPKCTFYQTGIKTSRQPYRPKPSSLIGSMLSIRTIRKSRRRTDGDNRPLVISEICPA</sequence>
<reference evidence="1 2" key="1">
    <citation type="journal article" date="2019" name="Commun. Biol.">
        <title>The bagworm genome reveals a unique fibroin gene that provides high tensile strength.</title>
        <authorList>
            <person name="Kono N."/>
            <person name="Nakamura H."/>
            <person name="Ohtoshi R."/>
            <person name="Tomita M."/>
            <person name="Numata K."/>
            <person name="Arakawa K."/>
        </authorList>
    </citation>
    <scope>NUCLEOTIDE SEQUENCE [LARGE SCALE GENOMIC DNA]</scope>
</reference>
<dbReference type="EMBL" id="BGZK01000220">
    <property type="protein sequence ID" value="GBP29478.1"/>
    <property type="molecule type" value="Genomic_DNA"/>
</dbReference>
<protein>
    <submittedName>
        <fullName evidence="1">Uncharacterized protein</fullName>
    </submittedName>
</protein>
<name>A0A4C1USQ5_EUMVA</name>
<keyword evidence="2" id="KW-1185">Reference proteome</keyword>
<evidence type="ECO:0000313" key="1">
    <source>
        <dbReference type="EMBL" id="GBP29478.1"/>
    </source>
</evidence>
<gene>
    <name evidence="1" type="ORF">EVAR_22091_1</name>
</gene>
<proteinExistence type="predicted"/>
<comment type="caution">
    <text evidence="1">The sequence shown here is derived from an EMBL/GenBank/DDBJ whole genome shotgun (WGS) entry which is preliminary data.</text>
</comment>
<dbReference type="Proteomes" id="UP000299102">
    <property type="component" value="Unassembled WGS sequence"/>
</dbReference>
<dbReference type="AlphaFoldDB" id="A0A4C1USQ5"/>
<evidence type="ECO:0000313" key="2">
    <source>
        <dbReference type="Proteomes" id="UP000299102"/>
    </source>
</evidence>